<organism evidence="2 3">
    <name type="scientific">Aulographum hederae CBS 113979</name>
    <dbReference type="NCBI Taxonomy" id="1176131"/>
    <lineage>
        <taxon>Eukaryota</taxon>
        <taxon>Fungi</taxon>
        <taxon>Dikarya</taxon>
        <taxon>Ascomycota</taxon>
        <taxon>Pezizomycotina</taxon>
        <taxon>Dothideomycetes</taxon>
        <taxon>Pleosporomycetidae</taxon>
        <taxon>Aulographales</taxon>
        <taxon>Aulographaceae</taxon>
    </lineage>
</organism>
<evidence type="ECO:0000313" key="2">
    <source>
        <dbReference type="EMBL" id="KAF1989913.1"/>
    </source>
</evidence>
<accession>A0A6G1H9K9</accession>
<evidence type="ECO:0000256" key="1">
    <source>
        <dbReference type="SAM" id="MobiDB-lite"/>
    </source>
</evidence>
<dbReference type="Proteomes" id="UP000800041">
    <property type="component" value="Unassembled WGS sequence"/>
</dbReference>
<sequence>MKGANKWINRDLGTEESSVKEKRSILVQLGQVNPPLQDLRSRQRSTSPHSSNQTPPRGNLTPLEGPLTTPKGQGILWHPKLHFAPKRCGPGASCSGLFSGRLMRESLVMGKFHRRRVSEVLSLPGFMLVLRYQQSAQGKHRFPSPALAPVGLCHTGHWCLLGVQQMLIITSRWLDAAGASAVPGHLISILHSPGVAHACFSSVASSRPSDWTCSDFFAQPARSDVITNRSSGRGFTKTWRTNPEWKPQRCFGGGVDRGAAADNLI</sequence>
<gene>
    <name evidence="2" type="ORF">K402DRAFT_243106</name>
</gene>
<proteinExistence type="predicted"/>
<feature type="region of interest" description="Disordered" evidence="1">
    <location>
        <begin position="1"/>
        <end position="20"/>
    </location>
</feature>
<feature type="region of interest" description="Disordered" evidence="1">
    <location>
        <begin position="30"/>
        <end position="71"/>
    </location>
</feature>
<dbReference type="EMBL" id="ML977143">
    <property type="protein sequence ID" value="KAF1989913.1"/>
    <property type="molecule type" value="Genomic_DNA"/>
</dbReference>
<protein>
    <submittedName>
        <fullName evidence="2">Uncharacterized protein</fullName>
    </submittedName>
</protein>
<feature type="compositionally biased region" description="Basic and acidic residues" evidence="1">
    <location>
        <begin position="8"/>
        <end position="20"/>
    </location>
</feature>
<feature type="compositionally biased region" description="Polar residues" evidence="1">
    <location>
        <begin position="44"/>
        <end position="56"/>
    </location>
</feature>
<dbReference type="AlphaFoldDB" id="A0A6G1H9K9"/>
<keyword evidence="3" id="KW-1185">Reference proteome</keyword>
<reference evidence="2" key="1">
    <citation type="journal article" date="2020" name="Stud. Mycol.">
        <title>101 Dothideomycetes genomes: a test case for predicting lifestyles and emergence of pathogens.</title>
        <authorList>
            <person name="Haridas S."/>
            <person name="Albert R."/>
            <person name="Binder M."/>
            <person name="Bloem J."/>
            <person name="Labutti K."/>
            <person name="Salamov A."/>
            <person name="Andreopoulos B."/>
            <person name="Baker S."/>
            <person name="Barry K."/>
            <person name="Bills G."/>
            <person name="Bluhm B."/>
            <person name="Cannon C."/>
            <person name="Castanera R."/>
            <person name="Culley D."/>
            <person name="Daum C."/>
            <person name="Ezra D."/>
            <person name="Gonzalez J."/>
            <person name="Henrissat B."/>
            <person name="Kuo A."/>
            <person name="Liang C."/>
            <person name="Lipzen A."/>
            <person name="Lutzoni F."/>
            <person name="Magnuson J."/>
            <person name="Mondo S."/>
            <person name="Nolan M."/>
            <person name="Ohm R."/>
            <person name="Pangilinan J."/>
            <person name="Park H.-J."/>
            <person name="Ramirez L."/>
            <person name="Alfaro M."/>
            <person name="Sun H."/>
            <person name="Tritt A."/>
            <person name="Yoshinaga Y."/>
            <person name="Zwiers L.-H."/>
            <person name="Turgeon B."/>
            <person name="Goodwin S."/>
            <person name="Spatafora J."/>
            <person name="Crous P."/>
            <person name="Grigoriev I."/>
        </authorList>
    </citation>
    <scope>NUCLEOTIDE SEQUENCE</scope>
    <source>
        <strain evidence="2">CBS 113979</strain>
    </source>
</reference>
<name>A0A6G1H9K9_9PEZI</name>
<evidence type="ECO:0000313" key="3">
    <source>
        <dbReference type="Proteomes" id="UP000800041"/>
    </source>
</evidence>